<dbReference type="Proteomes" id="UP001311232">
    <property type="component" value="Unassembled WGS sequence"/>
</dbReference>
<keyword evidence="2" id="KW-1185">Reference proteome</keyword>
<reference evidence="1 2" key="1">
    <citation type="submission" date="2021-06" db="EMBL/GenBank/DDBJ databases">
        <authorList>
            <person name="Palmer J.M."/>
        </authorList>
    </citation>
    <scope>NUCLEOTIDE SEQUENCE [LARGE SCALE GENOMIC DNA]</scope>
    <source>
        <strain evidence="1 2">MEX-2019</strain>
        <tissue evidence="1">Muscle</tissue>
    </source>
</reference>
<sequence length="105" mass="12160">MLVCPLRLKLNNTQLLCSAYFCCFLRRNIIVRSKSSSFYTDFTAFYLYFWNGVDECVPRARDGVLSHNVLLSNAQLNRSITFFFRVFVGKTLTFLIIILTQSGKI</sequence>
<name>A0AAV9S430_9TELE</name>
<evidence type="ECO:0008006" key="3">
    <source>
        <dbReference type="Google" id="ProtNLM"/>
    </source>
</evidence>
<evidence type="ECO:0000313" key="2">
    <source>
        <dbReference type="Proteomes" id="UP001311232"/>
    </source>
</evidence>
<gene>
    <name evidence="1" type="ORF">CRENBAI_017841</name>
</gene>
<organism evidence="1 2">
    <name type="scientific">Crenichthys baileyi</name>
    <name type="common">White River springfish</name>
    <dbReference type="NCBI Taxonomy" id="28760"/>
    <lineage>
        <taxon>Eukaryota</taxon>
        <taxon>Metazoa</taxon>
        <taxon>Chordata</taxon>
        <taxon>Craniata</taxon>
        <taxon>Vertebrata</taxon>
        <taxon>Euteleostomi</taxon>
        <taxon>Actinopterygii</taxon>
        <taxon>Neopterygii</taxon>
        <taxon>Teleostei</taxon>
        <taxon>Neoteleostei</taxon>
        <taxon>Acanthomorphata</taxon>
        <taxon>Ovalentaria</taxon>
        <taxon>Atherinomorphae</taxon>
        <taxon>Cyprinodontiformes</taxon>
        <taxon>Goodeidae</taxon>
        <taxon>Crenichthys</taxon>
    </lineage>
</organism>
<evidence type="ECO:0000313" key="1">
    <source>
        <dbReference type="EMBL" id="KAK5616071.1"/>
    </source>
</evidence>
<comment type="caution">
    <text evidence="1">The sequence shown here is derived from an EMBL/GenBank/DDBJ whole genome shotgun (WGS) entry which is preliminary data.</text>
</comment>
<proteinExistence type="predicted"/>
<accession>A0AAV9S430</accession>
<dbReference type="AlphaFoldDB" id="A0AAV9S430"/>
<dbReference type="EMBL" id="JAHHUM010000907">
    <property type="protein sequence ID" value="KAK5616071.1"/>
    <property type="molecule type" value="Genomic_DNA"/>
</dbReference>
<protein>
    <recommendedName>
        <fullName evidence="3">Secreted protein</fullName>
    </recommendedName>
</protein>